<gene>
    <name evidence="1" type="ORF">EZS28_015056</name>
</gene>
<organism evidence="1 2">
    <name type="scientific">Streblomastix strix</name>
    <dbReference type="NCBI Taxonomy" id="222440"/>
    <lineage>
        <taxon>Eukaryota</taxon>
        <taxon>Metamonada</taxon>
        <taxon>Preaxostyla</taxon>
        <taxon>Oxymonadida</taxon>
        <taxon>Streblomastigidae</taxon>
        <taxon>Streblomastix</taxon>
    </lineage>
</organism>
<dbReference type="Proteomes" id="UP000324800">
    <property type="component" value="Unassembled WGS sequence"/>
</dbReference>
<accession>A0A5J4W3F8</accession>
<proteinExistence type="predicted"/>
<comment type="caution">
    <text evidence="1">The sequence shown here is derived from an EMBL/GenBank/DDBJ whole genome shotgun (WGS) entry which is preliminary data.</text>
</comment>
<dbReference type="AlphaFoldDB" id="A0A5J4W3F8"/>
<sequence length="288" mass="32243">MECLATVPLANVLNTGVVSALHTRYSTQGNSAIYLGVDIISKLCLSTDADTIIGGIVIFGATEPATFFNSPYILEPKFFNQDMIPMIIMQEFFYQLVSLLISDGQRYTRDPLGAKGSWTCSVVQQCQVNWQIIIPPGRLALQINTGKTITVTSDATTRERVNFNVLYNPQDSWMRTMECDAEVTKQPIDTIVHIKFWIDNIKLWETSIYAREQAIIASNSLSDLYSENPISFSSLESIVEGRKHYGIFKDIPDEKITAASINCSISDPITFSGVLDLNHYELNISYKI</sequence>
<evidence type="ECO:0000313" key="1">
    <source>
        <dbReference type="EMBL" id="KAA6389417.1"/>
    </source>
</evidence>
<protein>
    <submittedName>
        <fullName evidence="1">Uncharacterized protein</fullName>
    </submittedName>
</protein>
<evidence type="ECO:0000313" key="2">
    <source>
        <dbReference type="Proteomes" id="UP000324800"/>
    </source>
</evidence>
<name>A0A5J4W3F8_9EUKA</name>
<reference evidence="1 2" key="1">
    <citation type="submission" date="2019-03" db="EMBL/GenBank/DDBJ databases">
        <title>Single cell metagenomics reveals metabolic interactions within the superorganism composed of flagellate Streblomastix strix and complex community of Bacteroidetes bacteria on its surface.</title>
        <authorList>
            <person name="Treitli S.C."/>
            <person name="Kolisko M."/>
            <person name="Husnik F."/>
            <person name="Keeling P."/>
            <person name="Hampl V."/>
        </authorList>
    </citation>
    <scope>NUCLEOTIDE SEQUENCE [LARGE SCALE GENOMIC DNA]</scope>
    <source>
        <strain evidence="1">ST1C</strain>
    </source>
</reference>
<dbReference type="EMBL" id="SNRW01003595">
    <property type="protein sequence ID" value="KAA6389417.1"/>
    <property type="molecule type" value="Genomic_DNA"/>
</dbReference>